<accession>Q7RQK8</accession>
<reference evidence="1 2" key="1">
    <citation type="journal article" date="2002" name="Nature">
        <title>Genome sequence and comparative analysis of the model rodent malaria parasite Plasmodium yoelii yoelii.</title>
        <authorList>
            <person name="Carlton J.M."/>
            <person name="Angiuoli S.V."/>
            <person name="Suh B.B."/>
            <person name="Kooij T.W."/>
            <person name="Pertea M."/>
            <person name="Silva J.C."/>
            <person name="Ermolaeva M.D."/>
            <person name="Allen J.E."/>
            <person name="Selengut J.D."/>
            <person name="Koo H.L."/>
            <person name="Peterson J.D."/>
            <person name="Pop M."/>
            <person name="Kosack D.S."/>
            <person name="Shumway M.F."/>
            <person name="Bidwell S.L."/>
            <person name="Shallom S.J."/>
            <person name="van Aken S.E."/>
            <person name="Riedmuller S.B."/>
            <person name="Feldblyum T.V."/>
            <person name="Cho J.K."/>
            <person name="Quackenbush J."/>
            <person name="Sedegah M."/>
            <person name="Shoaibi A."/>
            <person name="Cummings L.M."/>
            <person name="Florens L."/>
            <person name="Yates J.R."/>
            <person name="Raine J.D."/>
            <person name="Sinden R.E."/>
            <person name="Harris M.A."/>
            <person name="Cunningham D.A."/>
            <person name="Preiser P.R."/>
            <person name="Bergman L.W."/>
            <person name="Vaidya A.B."/>
            <person name="van Lin L.H."/>
            <person name="Janse C.J."/>
            <person name="Waters A.P."/>
            <person name="Smith H.O."/>
            <person name="White O.R."/>
            <person name="Salzberg S.L."/>
            <person name="Venter J.C."/>
            <person name="Fraser C.M."/>
            <person name="Hoffman S.L."/>
            <person name="Gardner M.J."/>
            <person name="Carucci D.J."/>
        </authorList>
    </citation>
    <scope>NUCLEOTIDE SEQUENCE [LARGE SCALE GENOMIC DNA]</scope>
    <source>
        <strain evidence="1 2">17XNL</strain>
    </source>
</reference>
<feature type="non-terminal residue" evidence="1">
    <location>
        <position position="32"/>
    </location>
</feature>
<organism evidence="1 2">
    <name type="scientific">Plasmodium yoelii yoelii</name>
    <dbReference type="NCBI Taxonomy" id="73239"/>
    <lineage>
        <taxon>Eukaryota</taxon>
        <taxon>Sar</taxon>
        <taxon>Alveolata</taxon>
        <taxon>Apicomplexa</taxon>
        <taxon>Aconoidasida</taxon>
        <taxon>Haemosporida</taxon>
        <taxon>Plasmodiidae</taxon>
        <taxon>Plasmodium</taxon>
        <taxon>Plasmodium (Vinckeia)</taxon>
    </lineage>
</organism>
<dbReference type="AlphaFoldDB" id="Q7RQK8"/>
<comment type="caution">
    <text evidence="1">The sequence shown here is derived from an EMBL/GenBank/DDBJ whole genome shotgun (WGS) entry which is preliminary data.</text>
</comment>
<proteinExistence type="predicted"/>
<name>Q7RQK8_PLAYO</name>
<dbReference type="Proteomes" id="UP000008553">
    <property type="component" value="Unassembled WGS sequence"/>
</dbReference>
<keyword evidence="2" id="KW-1185">Reference proteome</keyword>
<dbReference type="EMBL" id="AABL01000287">
    <property type="protein sequence ID" value="EAA20193.1"/>
    <property type="molecule type" value="Genomic_DNA"/>
</dbReference>
<evidence type="ECO:0000313" key="2">
    <source>
        <dbReference type="Proteomes" id="UP000008553"/>
    </source>
</evidence>
<dbReference type="PaxDb" id="73239-Q7RQK8"/>
<protein>
    <submittedName>
        <fullName evidence="1">Uncharacterized protein</fullName>
    </submittedName>
</protein>
<evidence type="ECO:0000313" key="1">
    <source>
        <dbReference type="EMBL" id="EAA20193.1"/>
    </source>
</evidence>
<sequence>MASCPLFLKLKIILKKMINIYLQNVSSKCIFK</sequence>
<gene>
    <name evidence="1" type="ORF">PY01088</name>
</gene>
<dbReference type="InParanoid" id="Q7RQK8"/>